<comment type="subcellular location">
    <subcellularLocation>
        <location evidence="1">Nucleus</location>
    </subcellularLocation>
</comment>
<dbReference type="Proteomes" id="UP001479436">
    <property type="component" value="Unassembled WGS sequence"/>
</dbReference>
<evidence type="ECO:0000313" key="9">
    <source>
        <dbReference type="Proteomes" id="UP001479436"/>
    </source>
</evidence>
<dbReference type="Pfam" id="PF09468">
    <property type="entry name" value="RNase_H2-Ydr279"/>
    <property type="match status" value="1"/>
</dbReference>
<keyword evidence="3" id="KW-0539">Nucleus</keyword>
<evidence type="ECO:0000313" key="8">
    <source>
        <dbReference type="EMBL" id="KAK9721883.1"/>
    </source>
</evidence>
<evidence type="ECO:0000256" key="5">
    <source>
        <dbReference type="ARBA" id="ARBA00033464"/>
    </source>
</evidence>
<protein>
    <recommendedName>
        <fullName evidence="2">Ribonuclease H2 subunit B</fullName>
    </recommendedName>
    <alternativeName>
        <fullName evidence="5">Ribonuclease HI subunit B</fullName>
    </alternativeName>
</protein>
<feature type="domain" description="Ribonuclease H2 subunit B wHTH" evidence="6">
    <location>
        <begin position="83"/>
        <end position="216"/>
    </location>
</feature>
<dbReference type="Gene3D" id="1.10.20.120">
    <property type="match status" value="1"/>
</dbReference>
<dbReference type="InterPro" id="IPR041195">
    <property type="entry name" value="Rnh202_N"/>
</dbReference>
<evidence type="ECO:0000259" key="7">
    <source>
        <dbReference type="Pfam" id="PF17745"/>
    </source>
</evidence>
<feature type="domain" description="Rnh202 triple barrel" evidence="7">
    <location>
        <begin position="21"/>
        <end position="80"/>
    </location>
</feature>
<reference evidence="8 9" key="1">
    <citation type="submission" date="2023-04" db="EMBL/GenBank/DDBJ databases">
        <title>Genome of Basidiobolus ranarum AG-B5.</title>
        <authorList>
            <person name="Stajich J.E."/>
            <person name="Carter-House D."/>
            <person name="Gryganskyi A."/>
        </authorList>
    </citation>
    <scope>NUCLEOTIDE SEQUENCE [LARGE SCALE GENOMIC DNA]</scope>
    <source>
        <strain evidence="8 9">AG-B5</strain>
    </source>
</reference>
<comment type="caution">
    <text evidence="8">The sequence shown here is derived from an EMBL/GenBank/DDBJ whole genome shotgun (WGS) entry which is preliminary data.</text>
</comment>
<gene>
    <name evidence="8" type="ORF">K7432_003069</name>
</gene>
<dbReference type="CDD" id="cd09270">
    <property type="entry name" value="RNase_H2-B"/>
    <property type="match status" value="1"/>
</dbReference>
<evidence type="ECO:0000256" key="1">
    <source>
        <dbReference type="ARBA" id="ARBA00004123"/>
    </source>
</evidence>
<dbReference type="Gene3D" id="2.20.25.530">
    <property type="match status" value="1"/>
</dbReference>
<dbReference type="EMBL" id="JASJQH010006965">
    <property type="protein sequence ID" value="KAK9721883.1"/>
    <property type="molecule type" value="Genomic_DNA"/>
</dbReference>
<accession>A0ABR2W6T9</accession>
<proteinExistence type="predicted"/>
<sequence>MSPSKASQWVCVTNITGDKVESDPILIQLKHPKTGKPARFSLHEGKLCEIQKVDPEEKRSWFINDTVQQDGSLFFFTPVDPLFLLIPILETSRQETHESGGVFQQLDDILSNEEEFSYRHITELAGIDQQLNHICDSKAITDTIHVYRLNNEKVLTWLKCKVEMILEHFDSVPGLNQLILFLDSPELSSEQRQNLRRRAIVQTLGDYLSLSWRDKLLNAYDFEEIVNIENVINNSVIDSPADYIKKSIPKETVDSESKKPKLTTAQKRLAKVNTKGMKKMDSYFKKRP</sequence>
<evidence type="ECO:0000256" key="4">
    <source>
        <dbReference type="ARBA" id="ARBA00024778"/>
    </source>
</evidence>
<dbReference type="PANTHER" id="PTHR13383:SF11">
    <property type="entry name" value="RIBONUCLEASE H2 SUBUNIT B"/>
    <property type="match status" value="1"/>
</dbReference>
<organism evidence="8 9">
    <name type="scientific">Basidiobolus ranarum</name>
    <dbReference type="NCBI Taxonomy" id="34480"/>
    <lineage>
        <taxon>Eukaryota</taxon>
        <taxon>Fungi</taxon>
        <taxon>Fungi incertae sedis</taxon>
        <taxon>Zoopagomycota</taxon>
        <taxon>Entomophthoromycotina</taxon>
        <taxon>Basidiobolomycetes</taxon>
        <taxon>Basidiobolales</taxon>
        <taxon>Basidiobolaceae</taxon>
        <taxon>Basidiobolus</taxon>
    </lineage>
</organism>
<keyword evidence="9" id="KW-1185">Reference proteome</keyword>
<comment type="function">
    <text evidence="4">Non catalytic subunit of RNase H2, an endonuclease that specifically degrades the RNA of RNA:DNA hybrids. Participates in DNA replication, possibly by mediating the removal of lagging-strand Okazaki fragment RNA primers during DNA replication. Mediates the excision of single ribonucleotides from DNA:RNA duplexes.</text>
</comment>
<dbReference type="Pfam" id="PF17745">
    <property type="entry name" value="Ydr279_N"/>
    <property type="match status" value="1"/>
</dbReference>
<dbReference type="InterPro" id="IPR040456">
    <property type="entry name" value="RNase_H2_suB"/>
</dbReference>
<evidence type="ECO:0000256" key="2">
    <source>
        <dbReference type="ARBA" id="ARBA00019062"/>
    </source>
</evidence>
<evidence type="ECO:0000259" key="6">
    <source>
        <dbReference type="Pfam" id="PF09468"/>
    </source>
</evidence>
<evidence type="ECO:0000256" key="3">
    <source>
        <dbReference type="ARBA" id="ARBA00023242"/>
    </source>
</evidence>
<name>A0ABR2W6T9_9FUNG</name>
<dbReference type="InterPro" id="IPR019024">
    <property type="entry name" value="RNase_H2_suB_wHTH"/>
</dbReference>
<dbReference type="PANTHER" id="PTHR13383">
    <property type="entry name" value="RIBONUCLEASE H2 SUBUNIT B"/>
    <property type="match status" value="1"/>
</dbReference>